<dbReference type="SUPFAM" id="SSF52096">
    <property type="entry name" value="ClpP/crotonase"/>
    <property type="match status" value="1"/>
</dbReference>
<keyword evidence="5 7" id="KW-0720">Serine protease</keyword>
<evidence type="ECO:0000313" key="21">
    <source>
        <dbReference type="Proteomes" id="UP000092966"/>
    </source>
</evidence>
<dbReference type="GO" id="GO:0004176">
    <property type="term" value="F:ATP-dependent peptidase activity"/>
    <property type="evidence" value="ECO:0007669"/>
    <property type="project" value="InterPro"/>
</dbReference>
<proteinExistence type="inferred from homology"/>
<dbReference type="InterPro" id="IPR033135">
    <property type="entry name" value="ClpP_His_AS"/>
</dbReference>
<feature type="active site" evidence="8">
    <location>
        <position position="102"/>
    </location>
</feature>
<dbReference type="Gene3D" id="3.90.226.10">
    <property type="entry name" value="2-enoyl-CoA Hydratase, Chain A, domain 1"/>
    <property type="match status" value="1"/>
</dbReference>
<dbReference type="GO" id="GO:0006515">
    <property type="term" value="P:protein quality control for misfolded or incompletely synthesized proteins"/>
    <property type="evidence" value="ECO:0007669"/>
    <property type="project" value="TreeGrafter"/>
</dbReference>
<gene>
    <name evidence="7 15" type="primary">clpP</name>
    <name evidence="16" type="ORF">CNQ34_10110</name>
    <name evidence="17" type="ORF">COH52_00435</name>
    <name evidence="13" type="ORF">DE8555_1215</name>
    <name evidence="14" type="ORF">ERS514591_00117</name>
    <name evidence="15" type="ORF">ERS514851_00754</name>
    <name evidence="18" type="ORF">NCTC8554_00230</name>
</gene>
<keyword evidence="4 7" id="KW-0378">Hydrolase</keyword>
<evidence type="ECO:0000256" key="3">
    <source>
        <dbReference type="ARBA" id="ARBA00022670"/>
    </source>
</evidence>
<evidence type="ECO:0000313" key="24">
    <source>
        <dbReference type="Proteomes" id="UP000283666"/>
    </source>
</evidence>
<evidence type="ECO:0000313" key="19">
    <source>
        <dbReference type="Proteomes" id="UP000069876"/>
    </source>
</evidence>
<dbReference type="Proteomes" id="UP000072443">
    <property type="component" value="Unassembled WGS sequence"/>
</dbReference>
<dbReference type="EMBL" id="CP012393">
    <property type="protein sequence ID" value="ANW91765.1"/>
    <property type="molecule type" value="Genomic_DNA"/>
</dbReference>
<accession>A0A121UD12</accession>
<reference evidence="18 23" key="6">
    <citation type="submission" date="2018-06" db="EMBL/GenBank/DDBJ databases">
        <authorList>
            <consortium name="Pathogen Informatics"/>
            <person name="Doyle S."/>
        </authorList>
    </citation>
    <scope>NUCLEOTIDE SEQUENCE [LARGE SCALE GENOMIC DNA]</scope>
    <source>
        <strain evidence="18 23">NCTC8554</strain>
    </source>
</reference>
<dbReference type="FunFam" id="3.90.226.10:FF:000001">
    <property type="entry name" value="ATP-dependent Clp protease proteolytic subunit"/>
    <property type="match status" value="1"/>
</dbReference>
<dbReference type="EC" id="3.4.21.92" evidence="7 10"/>
<dbReference type="CDD" id="cd07017">
    <property type="entry name" value="S14_ClpP_2"/>
    <property type="match status" value="1"/>
</dbReference>
<evidence type="ECO:0000256" key="7">
    <source>
        <dbReference type="HAMAP-Rule" id="MF_00444"/>
    </source>
</evidence>
<feature type="active site" description="Nucleophile" evidence="7">
    <location>
        <position position="102"/>
    </location>
</feature>
<dbReference type="AlphaFoldDB" id="A0A121UD12"/>
<dbReference type="PROSITE" id="PS00382">
    <property type="entry name" value="CLP_PROTEASE_HIS"/>
    <property type="match status" value="1"/>
</dbReference>
<comment type="similarity">
    <text evidence="1 7 12">Belongs to the peptidase S14 family.</text>
</comment>
<dbReference type="PROSITE" id="PS00381">
    <property type="entry name" value="CLP_PROTEASE_SER"/>
    <property type="match status" value="1"/>
</dbReference>
<evidence type="ECO:0000256" key="9">
    <source>
        <dbReference type="PROSITE-ProRule" id="PRU10086"/>
    </source>
</evidence>
<dbReference type="Proteomes" id="UP000217930">
    <property type="component" value="Unassembled WGS sequence"/>
</dbReference>
<name>A0A121UD12_NEIME</name>
<evidence type="ECO:0000313" key="20">
    <source>
        <dbReference type="Proteomes" id="UP000072443"/>
    </source>
</evidence>
<dbReference type="EMBL" id="FFEF01000005">
    <property type="protein sequence ID" value="CWT90863.1"/>
    <property type="molecule type" value="Genomic_DNA"/>
</dbReference>
<dbReference type="PANTHER" id="PTHR10381:SF70">
    <property type="entry name" value="ATP-DEPENDENT CLP PROTEASE PROTEOLYTIC SUBUNIT"/>
    <property type="match status" value="1"/>
</dbReference>
<organism evidence="15 19">
    <name type="scientific">Neisseria meningitidis</name>
    <dbReference type="NCBI Taxonomy" id="487"/>
    <lineage>
        <taxon>Bacteria</taxon>
        <taxon>Pseudomonadati</taxon>
        <taxon>Pseudomonadota</taxon>
        <taxon>Betaproteobacteria</taxon>
        <taxon>Neisseriales</taxon>
        <taxon>Neisseriaceae</taxon>
        <taxon>Neisseria</taxon>
    </lineage>
</organism>
<evidence type="ECO:0000313" key="16">
    <source>
        <dbReference type="EMBL" id="PBJ88147.1"/>
    </source>
</evidence>
<evidence type="ECO:0000256" key="8">
    <source>
        <dbReference type="PROSITE-ProRule" id="PRU10085"/>
    </source>
</evidence>
<comment type="subcellular location">
    <subcellularLocation>
        <location evidence="7">Cytoplasm</location>
    </subcellularLocation>
</comment>
<dbReference type="EMBL" id="NWZY01000001">
    <property type="protein sequence ID" value="RQK81832.1"/>
    <property type="molecule type" value="Genomic_DNA"/>
</dbReference>
<evidence type="ECO:0000256" key="10">
    <source>
        <dbReference type="RuleBase" id="RU000549"/>
    </source>
</evidence>
<dbReference type="GO" id="GO:0009368">
    <property type="term" value="C:endopeptidase Clp complex"/>
    <property type="evidence" value="ECO:0007669"/>
    <property type="project" value="TreeGrafter"/>
</dbReference>
<evidence type="ECO:0000256" key="4">
    <source>
        <dbReference type="ARBA" id="ARBA00022801"/>
    </source>
</evidence>
<dbReference type="GO" id="GO:0051117">
    <property type="term" value="F:ATPase binding"/>
    <property type="evidence" value="ECO:0007669"/>
    <property type="project" value="TreeGrafter"/>
</dbReference>
<evidence type="ECO:0000256" key="1">
    <source>
        <dbReference type="ARBA" id="ARBA00007039"/>
    </source>
</evidence>
<protein>
    <recommendedName>
        <fullName evidence="7 12">ATP-dependent Clp protease proteolytic subunit</fullName>
        <ecNumber evidence="7 10">3.4.21.92</ecNumber>
    </recommendedName>
    <alternativeName>
        <fullName evidence="7">Endopeptidase Clp</fullName>
    </alternativeName>
</protein>
<dbReference type="GO" id="GO:0005737">
    <property type="term" value="C:cytoplasm"/>
    <property type="evidence" value="ECO:0007669"/>
    <property type="project" value="UniProtKB-SubCell"/>
</dbReference>
<dbReference type="InterPro" id="IPR029045">
    <property type="entry name" value="ClpP/crotonase-like_dom_sf"/>
</dbReference>
<dbReference type="EMBL" id="UGRP01000001">
    <property type="protein sequence ID" value="SUA18552.1"/>
    <property type="molecule type" value="Genomic_DNA"/>
</dbReference>
<evidence type="ECO:0000313" key="22">
    <source>
        <dbReference type="Proteomes" id="UP000217930"/>
    </source>
</evidence>
<dbReference type="NCBIfam" id="NF001368">
    <property type="entry name" value="PRK00277.1"/>
    <property type="match status" value="1"/>
</dbReference>
<dbReference type="HAMAP" id="MF_00444">
    <property type="entry name" value="ClpP"/>
    <property type="match status" value="1"/>
</dbReference>
<evidence type="ECO:0000313" key="13">
    <source>
        <dbReference type="EMBL" id="ANW91765.1"/>
    </source>
</evidence>
<dbReference type="Proteomes" id="UP000283666">
    <property type="component" value="Unassembled WGS sequence"/>
</dbReference>
<evidence type="ECO:0000256" key="2">
    <source>
        <dbReference type="ARBA" id="ARBA00022490"/>
    </source>
</evidence>
<dbReference type="OMA" id="RDYWMKA"/>
<dbReference type="InterPro" id="IPR023562">
    <property type="entry name" value="ClpP/TepA"/>
</dbReference>
<evidence type="ECO:0000313" key="18">
    <source>
        <dbReference type="EMBL" id="SUA18552.1"/>
    </source>
</evidence>
<comment type="catalytic activity">
    <reaction evidence="6 7 9">
        <text>Hydrolysis of proteins to small peptides in the presence of ATP and magnesium. alpha-casein is the usual test substrate. In the absence of ATP, only oligopeptides shorter than five residues are hydrolyzed (such as succinyl-Leu-Tyr-|-NHMec, and Leu-Tyr-Leu-|-Tyr-Trp, in which cleavage of the -Tyr-|-Leu- and -Tyr-|-Trp bonds also occurs).</text>
        <dbReference type="EC" id="3.4.21.92"/>
    </reaction>
</comment>
<dbReference type="NCBIfam" id="NF009205">
    <property type="entry name" value="PRK12553.1"/>
    <property type="match status" value="1"/>
</dbReference>
<evidence type="ECO:0000256" key="6">
    <source>
        <dbReference type="ARBA" id="ARBA00034021"/>
    </source>
</evidence>
<dbReference type="GO" id="GO:0004252">
    <property type="term" value="F:serine-type endopeptidase activity"/>
    <property type="evidence" value="ECO:0007669"/>
    <property type="project" value="UniProtKB-UniRule"/>
</dbReference>
<dbReference type="Pfam" id="PF00574">
    <property type="entry name" value="CLP_protease"/>
    <property type="match status" value="1"/>
</dbReference>
<sequence>MSFDNYLVPTVIEQSGRGERAFDIYSRLLKERIVFLVGPVTDESANLVVAQLLFLESENPDKDIFFYINSPGGSVTAGMSIYDTMNFIKPDVSTLCLGQAASMGAFLLSAGEKGKRFALPNSRIMIHQPLISGGLGGQASDIEIHARELLKIKEKLNRLMAKHCGRDLADLERDTDRDNFMSAEEAKEYGLIDQILENRASLQF</sequence>
<keyword evidence="3 7" id="KW-0645">Protease</keyword>
<reference evidence="16" key="5">
    <citation type="submission" date="2017-09" db="EMBL/GenBank/DDBJ databases">
        <authorList>
            <person name="Kretz C."/>
            <person name="Retchless A."/>
            <person name="Wang X."/>
        </authorList>
    </citation>
    <scope>NUCLEOTIDE SEQUENCE</scope>
    <source>
        <strain evidence="16">M26503</strain>
    </source>
</reference>
<evidence type="ECO:0000256" key="11">
    <source>
        <dbReference type="RuleBase" id="RU000550"/>
    </source>
</evidence>
<evidence type="ECO:0000256" key="5">
    <source>
        <dbReference type="ARBA" id="ARBA00022825"/>
    </source>
</evidence>
<dbReference type="PRINTS" id="PR00127">
    <property type="entry name" value="CLPPROTEASEP"/>
</dbReference>
<dbReference type="Proteomes" id="UP000254176">
    <property type="component" value="Unassembled WGS sequence"/>
</dbReference>
<dbReference type="PANTHER" id="PTHR10381">
    <property type="entry name" value="ATP-DEPENDENT CLP PROTEASE PROTEOLYTIC SUBUNIT"/>
    <property type="match status" value="1"/>
</dbReference>
<evidence type="ECO:0000256" key="12">
    <source>
        <dbReference type="RuleBase" id="RU003567"/>
    </source>
</evidence>
<dbReference type="InterPro" id="IPR018215">
    <property type="entry name" value="ClpP_Ser_AS"/>
</dbReference>
<dbReference type="NCBIfam" id="TIGR00493">
    <property type="entry name" value="clpP"/>
    <property type="match status" value="1"/>
</dbReference>
<comment type="subunit">
    <text evidence="7">Fourteen ClpP subunits assemble into 2 heptameric rings which stack back to back to give a disk-like structure with a central cavity, resembling the structure of eukaryotic proteasomes.</text>
</comment>
<evidence type="ECO:0000313" key="17">
    <source>
        <dbReference type="EMBL" id="RQK81832.1"/>
    </source>
</evidence>
<dbReference type="EMBL" id="NTLY01000002">
    <property type="protein sequence ID" value="PBJ88147.1"/>
    <property type="molecule type" value="Genomic_DNA"/>
</dbReference>
<evidence type="ECO:0000313" key="14">
    <source>
        <dbReference type="EMBL" id="CWP35039.1"/>
    </source>
</evidence>
<reference evidence="13 21" key="1">
    <citation type="submission" date="2015-07" db="EMBL/GenBank/DDBJ databases">
        <title>Comparative genome sequencing reveals within-host evolution of Neisseria meningitidis during.</title>
        <authorList>
            <person name="Klughammer J."/>
            <person name="Dittrich M."/>
            <person name="Mueller T."/>
            <person name="Blom J."/>
            <person name="Goesmann A."/>
            <person name="Vogel U."/>
            <person name="Frosch M."/>
            <person name="Bock C."/>
            <person name="Schoen C."/>
        </authorList>
    </citation>
    <scope>NUCLEOTIDE SEQUENCE [LARGE SCALE GENOMIC DNA]</scope>
    <source>
        <strain evidence="13 21">DE8555</strain>
    </source>
</reference>
<keyword evidence="2 7" id="KW-0963">Cytoplasm</keyword>
<dbReference type="RefSeq" id="WP_002217054.1">
    <property type="nucleotide sequence ID" value="NZ_CAACAG010000001.1"/>
</dbReference>
<dbReference type="EMBL" id="FEVP01000001">
    <property type="protein sequence ID" value="CWP35039.1"/>
    <property type="molecule type" value="Genomic_DNA"/>
</dbReference>
<feature type="active site" evidence="7 9">
    <location>
        <position position="127"/>
    </location>
</feature>
<evidence type="ECO:0000313" key="23">
    <source>
        <dbReference type="Proteomes" id="UP000254176"/>
    </source>
</evidence>
<dbReference type="SMR" id="A0A121UD12"/>
<dbReference type="Proteomes" id="UP000092966">
    <property type="component" value="Chromosome"/>
</dbReference>
<reference evidence="19 20" key="2">
    <citation type="submission" date="2016-02" db="EMBL/GenBank/DDBJ databases">
        <authorList>
            <consortium name="Pathogen Informatics"/>
        </authorList>
    </citation>
    <scope>NUCLEOTIDE SEQUENCE [LARGE SCALE GENOMIC DNA]</scope>
    <source>
        <strain evidence="14 20">2842STDY5881269</strain>
        <strain evidence="15 19">2842STDY5881531</strain>
    </source>
</reference>
<evidence type="ECO:0000313" key="15">
    <source>
        <dbReference type="EMBL" id="CWT90863.1"/>
    </source>
</evidence>
<reference evidence="17 24" key="4">
    <citation type="submission" date="2017-09" db="EMBL/GenBank/DDBJ databases">
        <title>Phenotypic and genotypic characterization of Colombian isolates of Neisseria meningitidis recovered from invasive disease.</title>
        <authorList>
            <person name="Duarte C."/>
            <person name="Gabastou J.M."/>
            <person name="Moreno J."/>
        </authorList>
    </citation>
    <scope>NUCLEOTIDE SEQUENCE [LARGE SCALE GENOMIC DNA]</scope>
    <source>
        <strain evidence="17 24">INS-Nm1012</strain>
    </source>
</reference>
<comment type="function">
    <text evidence="7 11">Cleaves peptides in various proteins in a process that requires ATP hydrolysis. Has a chymotrypsin-like activity. Plays a major role in the degradation of misfolded proteins.</text>
</comment>
<dbReference type="InterPro" id="IPR001907">
    <property type="entry name" value="ClpP"/>
</dbReference>
<dbReference type="Proteomes" id="UP000069876">
    <property type="component" value="Unassembled WGS sequence"/>
</dbReference>
<reference evidence="16 22" key="3">
    <citation type="journal article" date="2017" name="Clin. Infect. Dis.">
        <title>Increased Risk for Meningococcal Disease among Men who have Sex with Men in the United States, 2012-2015.</title>
        <authorList>
            <person name="Folaranmi T.A."/>
            <person name="Kretz C.B."/>
            <person name="Kamiya H."/>
            <person name="MacNeil J.R."/>
            <person name="Whaley M.J."/>
            <person name="Blain A."/>
            <person name="Antwi M."/>
            <person name="Dorsinville M."/>
            <person name="Pacilli M."/>
            <person name="Smith S."/>
            <person name="Civen R."/>
            <person name="Ngo V."/>
            <person name="Winter K."/>
            <person name="Harriman K."/>
            <person name="Wang X."/>
            <person name="Bowen V.B."/>
            <person name="Patel M."/>
            <person name="Martin S."/>
            <person name="Misegades L."/>
            <person name="Meyer S.A."/>
        </authorList>
    </citation>
    <scope>NUCLEOTIDE SEQUENCE [LARGE SCALE GENOMIC DNA]</scope>
    <source>
        <strain evidence="16 22">M26503</strain>
    </source>
</reference>